<dbReference type="Gene3D" id="3.30.70.590">
    <property type="entry name" value="Poly(A) polymerase predicted RNA binding domain"/>
    <property type="match status" value="1"/>
</dbReference>
<evidence type="ECO:0000256" key="7">
    <source>
        <dbReference type="ARBA" id="ARBA00022679"/>
    </source>
</evidence>
<dbReference type="CDD" id="cd05402">
    <property type="entry name" value="NT_PAP_TUTase"/>
    <property type="match status" value="1"/>
</dbReference>
<keyword evidence="10" id="KW-0067">ATP-binding</keyword>
<dbReference type="InterPro" id="IPR043519">
    <property type="entry name" value="NT_sf"/>
</dbReference>
<dbReference type="Pfam" id="PF04928">
    <property type="entry name" value="PAP_central"/>
    <property type="match status" value="1"/>
</dbReference>
<evidence type="ECO:0000256" key="2">
    <source>
        <dbReference type="ARBA" id="ARBA00001946"/>
    </source>
</evidence>
<feature type="region of interest" description="Disordered" evidence="14">
    <location>
        <begin position="702"/>
        <end position="779"/>
    </location>
</feature>
<evidence type="ECO:0000259" key="16">
    <source>
        <dbReference type="Pfam" id="PF04928"/>
    </source>
</evidence>
<dbReference type="EC" id="2.7.7.19" evidence="5"/>
<evidence type="ECO:0000256" key="11">
    <source>
        <dbReference type="ARBA" id="ARBA00022842"/>
    </source>
</evidence>
<keyword evidence="12" id="KW-0539">Nucleus</keyword>
<dbReference type="SUPFAM" id="SSF81301">
    <property type="entry name" value="Nucleotidyltransferase"/>
    <property type="match status" value="1"/>
</dbReference>
<evidence type="ECO:0000313" key="19">
    <source>
        <dbReference type="Proteomes" id="UP001201812"/>
    </source>
</evidence>
<dbReference type="AlphaFoldDB" id="A0AAD4N702"/>
<comment type="cofactor">
    <cofactor evidence="2">
        <name>Mg(2+)</name>
        <dbReference type="ChEBI" id="CHEBI:18420"/>
    </cofactor>
</comment>
<feature type="region of interest" description="Disordered" evidence="14">
    <location>
        <begin position="1"/>
        <end position="21"/>
    </location>
</feature>
<evidence type="ECO:0000256" key="6">
    <source>
        <dbReference type="ARBA" id="ARBA00022664"/>
    </source>
</evidence>
<evidence type="ECO:0000256" key="12">
    <source>
        <dbReference type="ARBA" id="ARBA00023242"/>
    </source>
</evidence>
<keyword evidence="7" id="KW-0808">Transferase</keyword>
<dbReference type="FunFam" id="1.10.1410.10:FF:000001">
    <property type="entry name" value="Putative poly(A) polymerase gamma"/>
    <property type="match status" value="1"/>
</dbReference>
<keyword evidence="19" id="KW-1185">Reference proteome</keyword>
<dbReference type="GO" id="GO:0005524">
    <property type="term" value="F:ATP binding"/>
    <property type="evidence" value="ECO:0007669"/>
    <property type="project" value="UniProtKB-KW"/>
</dbReference>
<dbReference type="Gene3D" id="1.10.1410.10">
    <property type="match status" value="1"/>
</dbReference>
<feature type="domain" description="Poly(A) polymerase central" evidence="16">
    <location>
        <begin position="211"/>
        <end position="361"/>
    </location>
</feature>
<evidence type="ECO:0000256" key="14">
    <source>
        <dbReference type="SAM" id="MobiDB-lite"/>
    </source>
</evidence>
<comment type="catalytic activity">
    <reaction evidence="13">
        <text>RNA(n) + ATP = RNA(n)-3'-adenine ribonucleotide + diphosphate</text>
        <dbReference type="Rhea" id="RHEA:11332"/>
        <dbReference type="Rhea" id="RHEA-COMP:14527"/>
        <dbReference type="Rhea" id="RHEA-COMP:17347"/>
        <dbReference type="ChEBI" id="CHEBI:30616"/>
        <dbReference type="ChEBI" id="CHEBI:33019"/>
        <dbReference type="ChEBI" id="CHEBI:140395"/>
        <dbReference type="ChEBI" id="CHEBI:173115"/>
        <dbReference type="EC" id="2.7.7.19"/>
    </reaction>
</comment>
<comment type="subcellular location">
    <subcellularLocation>
        <location evidence="3">Nucleus</location>
    </subcellularLocation>
</comment>
<protein>
    <recommendedName>
        <fullName evidence="5">polynucleotide adenylyltransferase</fullName>
        <ecNumber evidence="5">2.7.7.19</ecNumber>
    </recommendedName>
</protein>
<dbReference type="SUPFAM" id="SSF81631">
    <property type="entry name" value="PAP/OAS1 substrate-binding domain"/>
    <property type="match status" value="1"/>
</dbReference>
<name>A0AAD4N702_9BILA</name>
<dbReference type="FunFam" id="3.30.460.10:FF:000002">
    <property type="entry name" value="Poly(A) polymerase alpha, putative"/>
    <property type="match status" value="1"/>
</dbReference>
<dbReference type="EMBL" id="JAKKPZ010000005">
    <property type="protein sequence ID" value="KAI1720558.1"/>
    <property type="molecule type" value="Genomic_DNA"/>
</dbReference>
<comment type="caution">
    <text evidence="18">The sequence shown here is derived from an EMBL/GenBank/DDBJ whole genome shotgun (WGS) entry which is preliminary data.</text>
</comment>
<evidence type="ECO:0000313" key="18">
    <source>
        <dbReference type="EMBL" id="KAI1720558.1"/>
    </source>
</evidence>
<keyword evidence="6" id="KW-0507">mRNA processing</keyword>
<evidence type="ECO:0000259" key="17">
    <source>
        <dbReference type="Pfam" id="PF20750"/>
    </source>
</evidence>
<dbReference type="InterPro" id="IPR011068">
    <property type="entry name" value="NuclTrfase_I-like_C"/>
</dbReference>
<dbReference type="InterPro" id="IPR007010">
    <property type="entry name" value="PolA_pol_RNA-bd_dom"/>
</dbReference>
<keyword evidence="8" id="KW-0479">Metal-binding</keyword>
<dbReference type="PANTHER" id="PTHR10682:SF10">
    <property type="entry name" value="POLYNUCLEOTIDE ADENYLYLTRANSFERASE"/>
    <property type="match status" value="1"/>
</dbReference>
<reference evidence="18" key="1">
    <citation type="submission" date="2022-01" db="EMBL/GenBank/DDBJ databases">
        <title>Genome Sequence Resource for Two Populations of Ditylenchus destructor, the Migratory Endoparasitic Phytonematode.</title>
        <authorList>
            <person name="Zhang H."/>
            <person name="Lin R."/>
            <person name="Xie B."/>
        </authorList>
    </citation>
    <scope>NUCLEOTIDE SEQUENCE</scope>
    <source>
        <strain evidence="18">BazhouSP</strain>
    </source>
</reference>
<evidence type="ECO:0000256" key="4">
    <source>
        <dbReference type="ARBA" id="ARBA00010912"/>
    </source>
</evidence>
<feature type="domain" description="Poly(A) polymerase RNA-binding" evidence="15">
    <location>
        <begin position="364"/>
        <end position="425"/>
    </location>
</feature>
<dbReference type="GO" id="GO:0046872">
    <property type="term" value="F:metal ion binding"/>
    <property type="evidence" value="ECO:0007669"/>
    <property type="project" value="UniProtKB-KW"/>
</dbReference>
<dbReference type="InterPro" id="IPR048840">
    <property type="entry name" value="PolA_pol_NTPase"/>
</dbReference>
<dbReference type="PANTHER" id="PTHR10682">
    <property type="entry name" value="POLY A POLYMERASE"/>
    <property type="match status" value="1"/>
</dbReference>
<proteinExistence type="inferred from homology"/>
<dbReference type="GO" id="GO:0006397">
    <property type="term" value="P:mRNA processing"/>
    <property type="evidence" value="ECO:0007669"/>
    <property type="project" value="UniProtKB-KW"/>
</dbReference>
<keyword evidence="9" id="KW-0547">Nucleotide-binding</keyword>
<organism evidence="18 19">
    <name type="scientific">Ditylenchus destructor</name>
    <dbReference type="NCBI Taxonomy" id="166010"/>
    <lineage>
        <taxon>Eukaryota</taxon>
        <taxon>Metazoa</taxon>
        <taxon>Ecdysozoa</taxon>
        <taxon>Nematoda</taxon>
        <taxon>Chromadorea</taxon>
        <taxon>Rhabditida</taxon>
        <taxon>Tylenchina</taxon>
        <taxon>Tylenchomorpha</taxon>
        <taxon>Sphaerularioidea</taxon>
        <taxon>Anguinidae</taxon>
        <taxon>Anguininae</taxon>
        <taxon>Ditylenchus</taxon>
    </lineage>
</organism>
<evidence type="ECO:0000256" key="9">
    <source>
        <dbReference type="ARBA" id="ARBA00022741"/>
    </source>
</evidence>
<dbReference type="SUPFAM" id="SSF55003">
    <property type="entry name" value="PAP/Archaeal CCA-adding enzyme, C-terminal domain"/>
    <property type="match status" value="1"/>
</dbReference>
<gene>
    <name evidence="18" type="ORF">DdX_04796</name>
</gene>
<dbReference type="Proteomes" id="UP001201812">
    <property type="component" value="Unassembled WGS sequence"/>
</dbReference>
<sequence>MNGEQSNQSVPQYGVSQPICIKPPTEKDQRLTKELDECLKSYNVFETDEEMQKRLEVLRKINYLVKTWVRKASEGRMPNDQIDSVGGKLFTFGSYRLGVHTRGADIDSLCVAPRHIDRTDFFDSFYQMLKEDPNVTDLHAVEDAFVPVIKLHYSGIELDILFARLALKEVSDDQQLIDDNLLRNLDEKSIRSLNGCRVADEILRLIPSQQNFMLTLRAVKLWAKNHGIYSNVLGFLGGISWAILVARTCQLYPNAAPAILLEKFFLVFSTWEWPHPVFLKDADATPRADMPFFYELIWDPRTRVTDRFHLMPIITPAFPEQNSTFNVTKSTRQVITNEFEEGLQTMIEIINGAAPWTKLFDPVNFFSRYKHFIVLLCVTESDEDHLIFCGLVESKIRHLVSGLERNPCVNLCHVNAKQYKPQQPLSQDISYENPVATVWFVGLDLNKQLKKNIDLTSEIQQFIDQVNTTAVNSKGYKKTMVVRPSYARRQDLTRWLPKEELLKGRTFKARTPSKTAIGSPIASIPTSAVNGQSTIADAQSTPGLEGKFFNSCIEDWISGYCNDPLYDYYALSVSSLAPFMCNLPYPFHSQFSSNISMHHYDHKLVSILRAKENNSENPTLQSLNPLSYAQVAAKCSQAEKLRINHDDEEPSTPSPSLQTTFSYAKVSTQATHQAATAQLPLEHVDQINMSHTIEEIQDKIEHEQAEKEASPDPQAEAVSTDDQTKVPISPPGAEAQSPDIKKTDSLEKTLTPESRKRPYDSTNINGPAADWGGKQRSLC</sequence>
<dbReference type="GO" id="GO:1990817">
    <property type="term" value="F:poly(A) RNA polymerase activity"/>
    <property type="evidence" value="ECO:0007669"/>
    <property type="project" value="UniProtKB-EC"/>
</dbReference>
<dbReference type="GO" id="GO:0005634">
    <property type="term" value="C:nucleus"/>
    <property type="evidence" value="ECO:0007669"/>
    <property type="project" value="UniProtKB-SubCell"/>
</dbReference>
<dbReference type="Pfam" id="PF04926">
    <property type="entry name" value="PAP_RNA-bind"/>
    <property type="match status" value="1"/>
</dbReference>
<feature type="compositionally biased region" description="Polar residues" evidence="14">
    <location>
        <begin position="1"/>
        <end position="15"/>
    </location>
</feature>
<dbReference type="GO" id="GO:0003723">
    <property type="term" value="F:RNA binding"/>
    <property type="evidence" value="ECO:0007669"/>
    <property type="project" value="InterPro"/>
</dbReference>
<evidence type="ECO:0000256" key="8">
    <source>
        <dbReference type="ARBA" id="ARBA00022723"/>
    </source>
</evidence>
<dbReference type="InterPro" id="IPR007012">
    <property type="entry name" value="PolA_pol_cen_dom"/>
</dbReference>
<evidence type="ECO:0000256" key="5">
    <source>
        <dbReference type="ARBA" id="ARBA00012388"/>
    </source>
</evidence>
<dbReference type="Pfam" id="PF20750">
    <property type="entry name" value="PAP_NTPase"/>
    <property type="match status" value="1"/>
</dbReference>
<accession>A0AAD4N702</accession>
<evidence type="ECO:0000256" key="1">
    <source>
        <dbReference type="ARBA" id="ARBA00001936"/>
    </source>
</evidence>
<evidence type="ECO:0000256" key="10">
    <source>
        <dbReference type="ARBA" id="ARBA00022840"/>
    </source>
</evidence>
<feature type="domain" description="Poly(A) polymerase nucleotidyltransferase" evidence="17">
    <location>
        <begin position="14"/>
        <end position="206"/>
    </location>
</feature>
<keyword evidence="11" id="KW-0460">Magnesium</keyword>
<comment type="cofactor">
    <cofactor evidence="1">
        <name>Mn(2+)</name>
        <dbReference type="ChEBI" id="CHEBI:29035"/>
    </cofactor>
</comment>
<evidence type="ECO:0000256" key="13">
    <source>
        <dbReference type="ARBA" id="ARBA00048830"/>
    </source>
</evidence>
<evidence type="ECO:0000256" key="3">
    <source>
        <dbReference type="ARBA" id="ARBA00004123"/>
    </source>
</evidence>
<evidence type="ECO:0000259" key="15">
    <source>
        <dbReference type="Pfam" id="PF04926"/>
    </source>
</evidence>
<dbReference type="GO" id="GO:0031123">
    <property type="term" value="P:RNA 3'-end processing"/>
    <property type="evidence" value="ECO:0007669"/>
    <property type="project" value="InterPro"/>
</dbReference>
<dbReference type="Gene3D" id="3.30.460.10">
    <property type="entry name" value="Beta Polymerase, domain 2"/>
    <property type="match status" value="1"/>
</dbReference>
<comment type="similarity">
    <text evidence="4">Belongs to the poly(A) polymerase family.</text>
</comment>